<feature type="signal peptide" evidence="4">
    <location>
        <begin position="1"/>
        <end position="24"/>
    </location>
</feature>
<dbReference type="EMBL" id="CP047650">
    <property type="protein sequence ID" value="QHI98676.1"/>
    <property type="molecule type" value="Genomic_DNA"/>
</dbReference>
<evidence type="ECO:0000313" key="8">
    <source>
        <dbReference type="Proteomes" id="UP000464787"/>
    </source>
</evidence>
<dbReference type="GO" id="GO:0043165">
    <property type="term" value="P:Gram-negative-bacterium-type cell outer membrane assembly"/>
    <property type="evidence" value="ECO:0007669"/>
    <property type="project" value="UniProtKB-UniRule"/>
</dbReference>
<accession>A0A857J4F9</accession>
<comment type="subcellular location">
    <subcellularLocation>
        <location evidence="4">Periplasm</location>
    </subcellularLocation>
</comment>
<comment type="similarity">
    <text evidence="4">Belongs to the LptA family.</text>
</comment>
<dbReference type="InterPro" id="IPR052037">
    <property type="entry name" value="LPS_export_LptA"/>
</dbReference>
<dbReference type="Gene3D" id="2.60.450.10">
    <property type="entry name" value="Lipopolysaccharide (LPS) transport protein A like domain"/>
    <property type="match status" value="1"/>
</dbReference>
<name>A0A857J4F9_9BURK</name>
<proteinExistence type="inferred from homology"/>
<gene>
    <name evidence="4 7" type="primary">lptA</name>
    <name evidence="7" type="ORF">GT347_12130</name>
</gene>
<keyword evidence="1 4" id="KW-0813">Transport</keyword>
<evidence type="ECO:0000256" key="5">
    <source>
        <dbReference type="SAM" id="MobiDB-lite"/>
    </source>
</evidence>
<dbReference type="HAMAP" id="MF_01914">
    <property type="entry name" value="LPS_assembly_LptA"/>
    <property type="match status" value="1"/>
</dbReference>
<evidence type="ECO:0000256" key="2">
    <source>
        <dbReference type="ARBA" id="ARBA00022729"/>
    </source>
</evidence>
<dbReference type="RefSeq" id="WP_160552193.1">
    <property type="nucleotide sequence ID" value="NZ_CP047650.1"/>
</dbReference>
<keyword evidence="3 4" id="KW-0574">Periplasm</keyword>
<dbReference type="Proteomes" id="UP000464787">
    <property type="component" value="Chromosome"/>
</dbReference>
<comment type="function">
    <text evidence="4">Involved in the assembly of lipopolysaccharide (LPS). Required for the translocation of LPS from the inner membrane to the outer membrane.</text>
</comment>
<dbReference type="GO" id="GO:0015920">
    <property type="term" value="P:lipopolysaccharide transport"/>
    <property type="evidence" value="ECO:0007669"/>
    <property type="project" value="UniProtKB-UniRule"/>
</dbReference>
<keyword evidence="8" id="KW-1185">Reference proteome</keyword>
<feature type="region of interest" description="Disordered" evidence="5">
    <location>
        <begin position="162"/>
        <end position="228"/>
    </location>
</feature>
<dbReference type="PROSITE" id="PS51257">
    <property type="entry name" value="PROKAR_LIPOPROTEIN"/>
    <property type="match status" value="1"/>
</dbReference>
<dbReference type="InterPro" id="IPR005653">
    <property type="entry name" value="OstA-like_N"/>
</dbReference>
<feature type="domain" description="Organic solvent tolerance-like N-terminal" evidence="6">
    <location>
        <begin position="34"/>
        <end position="155"/>
    </location>
</feature>
<dbReference type="GO" id="GO:0030288">
    <property type="term" value="C:outer membrane-bounded periplasmic space"/>
    <property type="evidence" value="ECO:0007669"/>
    <property type="project" value="TreeGrafter"/>
</dbReference>
<dbReference type="NCBIfam" id="TIGR03002">
    <property type="entry name" value="outer_YhbN_LptA"/>
    <property type="match status" value="1"/>
</dbReference>
<dbReference type="PANTHER" id="PTHR36504:SF1">
    <property type="entry name" value="LIPOPOLYSACCHARIDE EXPORT SYSTEM PROTEIN LPTA"/>
    <property type="match status" value="1"/>
</dbReference>
<evidence type="ECO:0000259" key="6">
    <source>
        <dbReference type="Pfam" id="PF03968"/>
    </source>
</evidence>
<reference evidence="7 8" key="1">
    <citation type="submission" date="2020-01" db="EMBL/GenBank/DDBJ databases">
        <title>Genome sequencing of strain KACC 21265.</title>
        <authorList>
            <person name="Heo J."/>
            <person name="Kim S.-J."/>
            <person name="Kim J.-S."/>
            <person name="Hong S.-B."/>
            <person name="Kwon S.-W."/>
        </authorList>
    </citation>
    <scope>NUCLEOTIDE SEQUENCE [LARGE SCALE GENOMIC DNA]</scope>
    <source>
        <strain evidence="7 8">KACC 21265</strain>
    </source>
</reference>
<dbReference type="PANTHER" id="PTHR36504">
    <property type="entry name" value="LIPOPOLYSACCHARIDE EXPORT SYSTEM PROTEIN LPTA"/>
    <property type="match status" value="1"/>
</dbReference>
<protein>
    <recommendedName>
        <fullName evidence="4">Lipopolysaccharide export system protein LptA</fullName>
    </recommendedName>
</protein>
<dbReference type="KEGG" id="xyk:GT347_12130"/>
<evidence type="ECO:0000313" key="7">
    <source>
        <dbReference type="EMBL" id="QHI98676.1"/>
    </source>
</evidence>
<dbReference type="AlphaFoldDB" id="A0A857J4F9"/>
<feature type="chain" id="PRO_5033195312" description="Lipopolysaccharide export system protein LptA" evidence="4">
    <location>
        <begin position="25"/>
        <end position="228"/>
    </location>
</feature>
<evidence type="ECO:0000256" key="1">
    <source>
        <dbReference type="ARBA" id="ARBA00022448"/>
    </source>
</evidence>
<evidence type="ECO:0000256" key="4">
    <source>
        <dbReference type="HAMAP-Rule" id="MF_01914"/>
    </source>
</evidence>
<organism evidence="7 8">
    <name type="scientific">Xylophilus rhododendri</name>
    <dbReference type="NCBI Taxonomy" id="2697032"/>
    <lineage>
        <taxon>Bacteria</taxon>
        <taxon>Pseudomonadati</taxon>
        <taxon>Pseudomonadota</taxon>
        <taxon>Betaproteobacteria</taxon>
        <taxon>Burkholderiales</taxon>
        <taxon>Xylophilus</taxon>
    </lineage>
</organism>
<dbReference type="GO" id="GO:0009279">
    <property type="term" value="C:cell outer membrane"/>
    <property type="evidence" value="ECO:0007669"/>
    <property type="project" value="TreeGrafter"/>
</dbReference>
<dbReference type="GO" id="GO:0017089">
    <property type="term" value="F:glycolipid transfer activity"/>
    <property type="evidence" value="ECO:0007669"/>
    <property type="project" value="TreeGrafter"/>
</dbReference>
<feature type="compositionally biased region" description="Low complexity" evidence="5">
    <location>
        <begin position="162"/>
        <end position="180"/>
    </location>
</feature>
<dbReference type="InterPro" id="IPR014340">
    <property type="entry name" value="LptA"/>
</dbReference>
<dbReference type="Pfam" id="PF03968">
    <property type="entry name" value="LptD_N"/>
    <property type="match status" value="1"/>
</dbReference>
<evidence type="ECO:0000256" key="3">
    <source>
        <dbReference type="ARBA" id="ARBA00022764"/>
    </source>
</evidence>
<keyword evidence="2 4" id="KW-0732">Signal</keyword>
<comment type="subunit">
    <text evidence="4">Component of the lipopolysaccharide transport and assembly complex.</text>
</comment>
<sequence precursor="true">MKTSNAAPLLLLISGLLFGSCAFAEKADRTKPMNVEADALRHDDLAQTSVFTGNVVLTKGTIIIRGTRLEVRQDPDGYQFGVVTADPGKRAYFKQKRDTQPGAPDEFIEGEGEVIDYDGKADRVRFTRRAEMHRLQASTVMDEVHGNVIVYNNVTDVYTVDGSPTSTTPNASGAANASGGSTPGGRIRAVLSPRGAPGESPATSTPPVDPGGPAPALRSTPAIGGSKP</sequence>
<dbReference type="GO" id="GO:0001530">
    <property type="term" value="F:lipopolysaccharide binding"/>
    <property type="evidence" value="ECO:0007669"/>
    <property type="project" value="InterPro"/>
</dbReference>